<evidence type="ECO:0000256" key="3">
    <source>
        <dbReference type="SAM" id="MobiDB-lite"/>
    </source>
</evidence>
<sequence>MKTNRIMKSFISQHLGFGLDLSTGFLLYGPPGCGKTLVAKAVANAAGMEEAVMTAVKKYRTSSNGKEKAIKPWHMEEALTRVFPSVSDKEVDQISWLCWIVEISNENRKLRFWEYESEQRGEENPQEDLRSNQEGFRSSSFFNPDKGE</sequence>
<dbReference type="AlphaFoldDB" id="A0ABD1LVG4"/>
<organism evidence="5 6">
    <name type="scientific">Flemingia macrophylla</name>
    <dbReference type="NCBI Taxonomy" id="520843"/>
    <lineage>
        <taxon>Eukaryota</taxon>
        <taxon>Viridiplantae</taxon>
        <taxon>Streptophyta</taxon>
        <taxon>Embryophyta</taxon>
        <taxon>Tracheophyta</taxon>
        <taxon>Spermatophyta</taxon>
        <taxon>Magnoliopsida</taxon>
        <taxon>eudicotyledons</taxon>
        <taxon>Gunneridae</taxon>
        <taxon>Pentapetalae</taxon>
        <taxon>rosids</taxon>
        <taxon>fabids</taxon>
        <taxon>Fabales</taxon>
        <taxon>Fabaceae</taxon>
        <taxon>Papilionoideae</taxon>
        <taxon>50 kb inversion clade</taxon>
        <taxon>NPAAA clade</taxon>
        <taxon>indigoferoid/millettioid clade</taxon>
        <taxon>Phaseoleae</taxon>
        <taxon>Flemingia</taxon>
    </lineage>
</organism>
<evidence type="ECO:0000256" key="2">
    <source>
        <dbReference type="ARBA" id="ARBA00022840"/>
    </source>
</evidence>
<reference evidence="5 6" key="1">
    <citation type="submission" date="2024-08" db="EMBL/GenBank/DDBJ databases">
        <title>Insights into the chromosomal genome structure of Flemingia macrophylla.</title>
        <authorList>
            <person name="Ding Y."/>
            <person name="Zhao Y."/>
            <person name="Bi W."/>
            <person name="Wu M."/>
            <person name="Zhao G."/>
            <person name="Gong Y."/>
            <person name="Li W."/>
            <person name="Zhang P."/>
        </authorList>
    </citation>
    <scope>NUCLEOTIDE SEQUENCE [LARGE SCALE GENOMIC DNA]</scope>
    <source>
        <strain evidence="5">DYQJB</strain>
        <tissue evidence="5">Leaf</tissue>
    </source>
</reference>
<keyword evidence="1" id="KW-0547">Nucleotide-binding</keyword>
<comment type="caution">
    <text evidence="5">The sequence shown here is derived from an EMBL/GenBank/DDBJ whole genome shotgun (WGS) entry which is preliminary data.</text>
</comment>
<feature type="compositionally biased region" description="Basic and acidic residues" evidence="3">
    <location>
        <begin position="116"/>
        <end position="131"/>
    </location>
</feature>
<evidence type="ECO:0000259" key="4">
    <source>
        <dbReference type="Pfam" id="PF00004"/>
    </source>
</evidence>
<dbReference type="GO" id="GO:0005524">
    <property type="term" value="F:ATP binding"/>
    <property type="evidence" value="ECO:0007669"/>
    <property type="project" value="UniProtKB-KW"/>
</dbReference>
<feature type="region of interest" description="Disordered" evidence="3">
    <location>
        <begin position="116"/>
        <end position="148"/>
    </location>
</feature>
<dbReference type="Gene3D" id="3.40.50.300">
    <property type="entry name" value="P-loop containing nucleotide triphosphate hydrolases"/>
    <property type="match status" value="1"/>
</dbReference>
<dbReference type="EMBL" id="JBGMDY010000007">
    <property type="protein sequence ID" value="KAL2327509.1"/>
    <property type="molecule type" value="Genomic_DNA"/>
</dbReference>
<evidence type="ECO:0000313" key="6">
    <source>
        <dbReference type="Proteomes" id="UP001603857"/>
    </source>
</evidence>
<proteinExistence type="predicted"/>
<dbReference type="InterPro" id="IPR027417">
    <property type="entry name" value="P-loop_NTPase"/>
</dbReference>
<keyword evidence="2" id="KW-0067">ATP-binding</keyword>
<evidence type="ECO:0000256" key="1">
    <source>
        <dbReference type="ARBA" id="ARBA00022741"/>
    </source>
</evidence>
<accession>A0ABD1LVG4</accession>
<dbReference type="PANTHER" id="PTHR23077:SF171">
    <property type="entry name" value="NUCLEAR VALOSIN-CONTAINING PROTEIN-LIKE"/>
    <property type="match status" value="1"/>
</dbReference>
<dbReference type="PANTHER" id="PTHR23077">
    <property type="entry name" value="AAA-FAMILY ATPASE"/>
    <property type="match status" value="1"/>
</dbReference>
<evidence type="ECO:0000313" key="5">
    <source>
        <dbReference type="EMBL" id="KAL2327509.1"/>
    </source>
</evidence>
<dbReference type="InterPro" id="IPR003959">
    <property type="entry name" value="ATPase_AAA_core"/>
</dbReference>
<name>A0ABD1LVG4_9FABA</name>
<dbReference type="Pfam" id="PF00004">
    <property type="entry name" value="AAA"/>
    <property type="match status" value="1"/>
</dbReference>
<dbReference type="InterPro" id="IPR050168">
    <property type="entry name" value="AAA_ATPase_domain"/>
</dbReference>
<feature type="domain" description="ATPase AAA-type core" evidence="4">
    <location>
        <begin position="26"/>
        <end position="60"/>
    </location>
</feature>
<feature type="compositionally biased region" description="Polar residues" evidence="3">
    <location>
        <begin position="132"/>
        <end position="142"/>
    </location>
</feature>
<protein>
    <recommendedName>
        <fullName evidence="4">ATPase AAA-type core domain-containing protein</fullName>
    </recommendedName>
</protein>
<gene>
    <name evidence="5" type="ORF">Fmac_020936</name>
</gene>
<dbReference type="Proteomes" id="UP001603857">
    <property type="component" value="Unassembled WGS sequence"/>
</dbReference>
<dbReference type="SUPFAM" id="SSF52540">
    <property type="entry name" value="P-loop containing nucleoside triphosphate hydrolases"/>
    <property type="match status" value="1"/>
</dbReference>
<keyword evidence="6" id="KW-1185">Reference proteome</keyword>